<dbReference type="PANTHER" id="PTHR24249:SF415">
    <property type="entry name" value="TRACE AMINE-ASSOCIATED RECEPTOR 1"/>
    <property type="match status" value="1"/>
</dbReference>
<dbReference type="AlphaFoldDB" id="A0A8S4BK03"/>
<evidence type="ECO:0000256" key="2">
    <source>
        <dbReference type="ARBA" id="ARBA00022475"/>
    </source>
</evidence>
<feature type="transmembrane region" description="Helical" evidence="12">
    <location>
        <begin position="146"/>
        <end position="172"/>
    </location>
</feature>
<feature type="transmembrane region" description="Helical" evidence="12">
    <location>
        <begin position="922"/>
        <end position="939"/>
    </location>
</feature>
<name>A0A8S4BK03_9TELE</name>
<comment type="caution">
    <text evidence="14">The sequence shown here is derived from an EMBL/GenBank/DDBJ whole genome shotgun (WGS) entry which is preliminary data.</text>
</comment>
<evidence type="ECO:0000313" key="15">
    <source>
        <dbReference type="Proteomes" id="UP000677803"/>
    </source>
</evidence>
<feature type="transmembrane region" description="Helical" evidence="12">
    <location>
        <begin position="787"/>
        <end position="810"/>
    </location>
</feature>
<feature type="transmembrane region" description="Helical" evidence="12">
    <location>
        <begin position="1044"/>
        <end position="1066"/>
    </location>
</feature>
<dbReference type="Proteomes" id="UP000677803">
    <property type="component" value="Unassembled WGS sequence"/>
</dbReference>
<feature type="transmembrane region" description="Helical" evidence="12">
    <location>
        <begin position="562"/>
        <end position="583"/>
    </location>
</feature>
<dbReference type="SMART" id="SM01381">
    <property type="entry name" value="7TM_GPCR_Srsx"/>
    <property type="match status" value="1"/>
</dbReference>
<keyword evidence="15" id="KW-1185">Reference proteome</keyword>
<evidence type="ECO:0000313" key="14">
    <source>
        <dbReference type="EMBL" id="CAG5950800.1"/>
    </source>
</evidence>
<feature type="transmembrane region" description="Helical" evidence="12">
    <location>
        <begin position="513"/>
        <end position="532"/>
    </location>
</feature>
<dbReference type="EMBL" id="CAJRST010018890">
    <property type="protein sequence ID" value="CAG5950800.1"/>
    <property type="molecule type" value="Genomic_DNA"/>
</dbReference>
<dbReference type="PRINTS" id="PR00237">
    <property type="entry name" value="GPCRRHODOPSN"/>
</dbReference>
<feature type="transmembrane region" description="Helical" evidence="12">
    <location>
        <begin position="741"/>
        <end position="767"/>
    </location>
</feature>
<evidence type="ECO:0000256" key="8">
    <source>
        <dbReference type="ARBA" id="ARBA00023170"/>
    </source>
</evidence>
<feature type="transmembrane region" description="Helical" evidence="12">
    <location>
        <begin position="35"/>
        <end position="62"/>
    </location>
</feature>
<dbReference type="FunFam" id="1.20.1070.10:FF:000279">
    <property type="entry name" value="Trace amine-associated receptor 16f"/>
    <property type="match status" value="1"/>
</dbReference>
<gene>
    <name evidence="14" type="ORF">MMEN_LOCUS14337</name>
</gene>
<feature type="transmembrane region" description="Helical" evidence="12">
    <location>
        <begin position="840"/>
        <end position="858"/>
    </location>
</feature>
<dbReference type="Gene3D" id="1.20.1070.10">
    <property type="entry name" value="Rhodopsin 7-helix transmembrane proteins"/>
    <property type="match status" value="4"/>
</dbReference>
<dbReference type="SUPFAM" id="SSF81321">
    <property type="entry name" value="Family A G protein-coupled receptor-like"/>
    <property type="match status" value="4"/>
</dbReference>
<sequence>METTNKTAAIHHVHPCYEIDNFSYVLKSNPSVVCVILYIFLALLAFVTLCGNLLIIMSVVYFKQLHTPTNFLILSLAVSDLLVGILVFPFSMAFSLSSCLFHEDLFCQIRGSFDVSLSTCSILNLCCIAVDRYYAVCQPLTYRTKINGCVVLVMVLVSWGISLLTGIGMIIAGLNHEACNDSCSLEVLLSSTLGPTFSFYLPALVLLCTYLKVFLVAQKQVRNIQNTIKSVAAVNKMERKATKTLAIVMGVFLICWAPLFVCITLVPFSDNPVPVSVIETLNWVTLINSMLNPFIYAFFYSWYKEAFKIIISGKIFQEVIVNRTDAVTDLHPCYEIDHFNYKLTTTPSVICVTLYIFLALLGLVTVCGNFLVIIAIIYFKQFHTPTNYLILSLAVADLLVGILVFPLSMAFSLSSCLYYEGLFCKVRSSFDVSLSTCSIMNLCCISVDRYYAVCQPLTYHSKINHRVVVVMIVASWGISFLIGVGVMIPGLNNEECQETCFIDVLMANTVGPILSFYLPVIIMICIYLKIFLVAQRQAQSIHGTANPGGAVSKMETKATKTLAIVLGAFLFCWTPFFVCISILPFSKNPIPVPVIETLNWLTLSNSIIHPCYEINNKTKTLTRTPSTICVLLYIFLGLLSLVIVCGNLLVIISIIYFKQLHTPSNCLIFSLAVTDLLVGIVVFPLSIAYSLTSCLFYRDIFCKIRDSFDVVLSTTSIFNLCCISVDRYFAICQPLTYRTKISIQVVVIMILMSWGVSVFVAIGFIIAELNQEQCKQNCFSDVVLEKILAPVFSFYLPVIIMLYIYLRIFLVAQRQARSIQNTTQPGVSVSNMERKATKTLAILLGGVTMPLYEALNWFTLSNSMLNPFIYAFFYSWFRMDTENTVNKSYILNAIHPCYELDNETYTFKQNPSVIQLHTPTNYLILSLAVADLLVGILVFPSSMVFTVSSCLFHEDLFCKVRDSFDVTLCTSSILNLCFISIDRYYAVCQPLTYRAKINAQVTVVMILVSWGVSVLIGIGITLAGFSQGTCEEMCSVDTIVANTIGAVFSFYFPAVLMLCIYFKILLVAQQQAKSIQTTNCHNSLGATVSKMERKATKTLAI</sequence>
<evidence type="ECO:0000256" key="11">
    <source>
        <dbReference type="RuleBase" id="RU000688"/>
    </source>
</evidence>
<keyword evidence="8 11" id="KW-0675">Receptor</keyword>
<feature type="transmembrane region" description="Helical" evidence="12">
    <location>
        <begin position="280"/>
        <end position="303"/>
    </location>
</feature>
<feature type="transmembrane region" description="Helical" evidence="12">
    <location>
        <begin position="630"/>
        <end position="655"/>
    </location>
</feature>
<feature type="transmembrane region" description="Helical" evidence="12">
    <location>
        <begin position="398"/>
        <end position="419"/>
    </location>
</feature>
<proteinExistence type="inferred from homology"/>
<keyword evidence="4 12" id="KW-1133">Transmembrane helix</keyword>
<feature type="transmembrane region" description="Helical" evidence="12">
    <location>
        <begin position="352"/>
        <end position="378"/>
    </location>
</feature>
<evidence type="ECO:0000256" key="4">
    <source>
        <dbReference type="ARBA" id="ARBA00022989"/>
    </source>
</evidence>
<feature type="transmembrane region" description="Helical" evidence="12">
    <location>
        <begin position="467"/>
        <end position="488"/>
    </location>
</feature>
<reference evidence="14" key="1">
    <citation type="submission" date="2021-05" db="EMBL/GenBank/DDBJ databases">
        <authorList>
            <person name="Tigano A."/>
        </authorList>
    </citation>
    <scope>NUCLEOTIDE SEQUENCE</scope>
</reference>
<organism evidence="14 15">
    <name type="scientific">Menidia menidia</name>
    <name type="common">Atlantic silverside</name>
    <dbReference type="NCBI Taxonomy" id="238744"/>
    <lineage>
        <taxon>Eukaryota</taxon>
        <taxon>Metazoa</taxon>
        <taxon>Chordata</taxon>
        <taxon>Craniata</taxon>
        <taxon>Vertebrata</taxon>
        <taxon>Euteleostomi</taxon>
        <taxon>Actinopterygii</taxon>
        <taxon>Neopterygii</taxon>
        <taxon>Teleostei</taxon>
        <taxon>Neoteleostei</taxon>
        <taxon>Acanthomorphata</taxon>
        <taxon>Ovalentaria</taxon>
        <taxon>Atherinomorphae</taxon>
        <taxon>Atheriniformes</taxon>
        <taxon>Atherinopsidae</taxon>
        <taxon>Menidiinae</taxon>
        <taxon>Menidia</taxon>
    </lineage>
</organism>
<evidence type="ECO:0000256" key="3">
    <source>
        <dbReference type="ARBA" id="ARBA00022692"/>
    </source>
</evidence>
<feature type="domain" description="G-protein coupled receptors family 1 profile" evidence="13">
    <location>
        <begin position="51"/>
        <end position="296"/>
    </location>
</feature>
<evidence type="ECO:0000256" key="9">
    <source>
        <dbReference type="ARBA" id="ARBA00023180"/>
    </source>
</evidence>
<evidence type="ECO:0000256" key="10">
    <source>
        <dbReference type="ARBA" id="ARBA00023224"/>
    </source>
</evidence>
<evidence type="ECO:0000259" key="13">
    <source>
        <dbReference type="PROSITE" id="PS50262"/>
    </source>
</evidence>
<dbReference type="InterPro" id="IPR017452">
    <property type="entry name" value="GPCR_Rhodpsn_7TM"/>
</dbReference>
<keyword evidence="7" id="KW-1015">Disulfide bond</keyword>
<keyword evidence="2" id="KW-1003">Cell membrane</keyword>
<dbReference type="OrthoDB" id="5959645at2759"/>
<keyword evidence="10 11" id="KW-0807">Transducer</keyword>
<evidence type="ECO:0000256" key="6">
    <source>
        <dbReference type="ARBA" id="ARBA00023136"/>
    </source>
</evidence>
<evidence type="ECO:0000256" key="5">
    <source>
        <dbReference type="ARBA" id="ARBA00023040"/>
    </source>
</evidence>
<feature type="transmembrane region" description="Helical" evidence="12">
    <location>
        <begin position="197"/>
        <end position="217"/>
    </location>
</feature>
<dbReference type="PROSITE" id="PS50262">
    <property type="entry name" value="G_PROTEIN_RECEP_F1_2"/>
    <property type="match status" value="4"/>
</dbReference>
<keyword evidence="5 11" id="KW-0297">G-protein coupled receptor</keyword>
<accession>A0A8S4BK03</accession>
<evidence type="ECO:0000256" key="7">
    <source>
        <dbReference type="ARBA" id="ARBA00023157"/>
    </source>
</evidence>
<feature type="domain" description="G-protein coupled receptors family 1 profile" evidence="13">
    <location>
        <begin position="368"/>
        <end position="613"/>
    </location>
</feature>
<keyword evidence="3 11" id="KW-0812">Transmembrane</keyword>
<feature type="transmembrane region" description="Helical" evidence="12">
    <location>
        <begin position="1001"/>
        <end position="1024"/>
    </location>
</feature>
<dbReference type="InterPro" id="IPR050569">
    <property type="entry name" value="TAAR"/>
</dbReference>
<dbReference type="PROSITE" id="PS00237">
    <property type="entry name" value="G_PROTEIN_RECEP_F1_1"/>
    <property type="match status" value="4"/>
</dbReference>
<feature type="transmembrane region" description="Helical" evidence="12">
    <location>
        <begin position="667"/>
        <end position="690"/>
    </location>
</feature>
<keyword evidence="9" id="KW-0325">Glycoprotein</keyword>
<dbReference type="InterPro" id="IPR000276">
    <property type="entry name" value="GPCR_Rhodpsn"/>
</dbReference>
<feature type="non-terminal residue" evidence="14">
    <location>
        <position position="1101"/>
    </location>
</feature>
<comment type="subcellular location">
    <subcellularLocation>
        <location evidence="1">Cell membrane</location>
        <topology evidence="1">Multi-pass membrane protein</topology>
    </subcellularLocation>
</comment>
<dbReference type="Pfam" id="PF00001">
    <property type="entry name" value="7tm_1"/>
    <property type="match status" value="4"/>
</dbReference>
<feature type="domain" description="G-protein coupled receptors family 1 profile" evidence="13">
    <location>
        <begin position="886"/>
        <end position="1101"/>
    </location>
</feature>
<comment type="similarity">
    <text evidence="11">Belongs to the G-protein coupled receptor 1 family.</text>
</comment>
<feature type="domain" description="G-protein coupled receptors family 1 profile" evidence="13">
    <location>
        <begin position="646"/>
        <end position="844"/>
    </location>
</feature>
<protein>
    <submittedName>
        <fullName evidence="14">(Atlantic silverside) hypothetical protein</fullName>
    </submittedName>
</protein>
<dbReference type="CDD" id="cd15314">
    <property type="entry name" value="7tmA_TAAR1"/>
    <property type="match status" value="2"/>
</dbReference>
<dbReference type="GO" id="GO:0005886">
    <property type="term" value="C:plasma membrane"/>
    <property type="evidence" value="ECO:0007669"/>
    <property type="project" value="UniProtKB-SubCell"/>
</dbReference>
<dbReference type="PANTHER" id="PTHR24249">
    <property type="entry name" value="HISTAMINE RECEPTOR-RELATED G-PROTEIN COUPLED RECEPTOR"/>
    <property type="match status" value="1"/>
</dbReference>
<keyword evidence="6 12" id="KW-0472">Membrane</keyword>
<feature type="transmembrane region" description="Helical" evidence="12">
    <location>
        <begin position="245"/>
        <end position="268"/>
    </location>
</feature>
<evidence type="ECO:0000256" key="1">
    <source>
        <dbReference type="ARBA" id="ARBA00004651"/>
    </source>
</evidence>
<feature type="transmembrane region" description="Helical" evidence="12">
    <location>
        <begin position="71"/>
        <end position="95"/>
    </location>
</feature>
<evidence type="ECO:0000256" key="12">
    <source>
        <dbReference type="SAM" id="Phobius"/>
    </source>
</evidence>
<dbReference type="FunFam" id="1.20.1070.10:FF:000030">
    <property type="entry name" value="trace amine-associated receptor 1"/>
    <property type="match status" value="1"/>
</dbReference>
<dbReference type="GO" id="GO:0001594">
    <property type="term" value="F:trace-amine receptor activity"/>
    <property type="evidence" value="ECO:0007669"/>
    <property type="project" value="TreeGrafter"/>
</dbReference>